<protein>
    <recommendedName>
        <fullName evidence="4">Capsule assembly protein Wzi</fullName>
    </recommendedName>
</protein>
<dbReference type="EMBL" id="PGEX01000001">
    <property type="protein sequence ID" value="PJJ41610.1"/>
    <property type="molecule type" value="Genomic_DNA"/>
</dbReference>
<dbReference type="Proteomes" id="UP000231134">
    <property type="component" value="Unassembled WGS sequence"/>
</dbReference>
<dbReference type="OrthoDB" id="43188at2"/>
<feature type="chain" id="PRO_5014825219" description="Capsule assembly protein Wzi" evidence="1">
    <location>
        <begin position="26"/>
        <end position="506"/>
    </location>
</feature>
<reference evidence="2 3" key="1">
    <citation type="submission" date="2017-11" db="EMBL/GenBank/DDBJ databases">
        <title>Animal gut microbial communities from fecal samples from Wisconsin, USA.</title>
        <authorList>
            <person name="Neumann A."/>
        </authorList>
    </citation>
    <scope>NUCLEOTIDE SEQUENCE [LARGE SCALE GENOMIC DNA]</scope>
    <source>
        <strain evidence="2 3">UWS3</strain>
    </source>
</reference>
<evidence type="ECO:0000256" key="1">
    <source>
        <dbReference type="SAM" id="SignalP"/>
    </source>
</evidence>
<keyword evidence="3" id="KW-1185">Reference proteome</keyword>
<dbReference type="AlphaFoldDB" id="A0A2M9A7B1"/>
<gene>
    <name evidence="2" type="ORF">BGX16_1595</name>
</gene>
<comment type="caution">
    <text evidence="2">The sequence shown here is derived from an EMBL/GenBank/DDBJ whole genome shotgun (WGS) entry which is preliminary data.</text>
</comment>
<accession>A0A2M9A7B1</accession>
<organism evidence="2 3">
    <name type="scientific">Hallerella succinigenes</name>
    <dbReference type="NCBI Taxonomy" id="1896222"/>
    <lineage>
        <taxon>Bacteria</taxon>
        <taxon>Pseudomonadati</taxon>
        <taxon>Fibrobacterota</taxon>
        <taxon>Fibrobacteria</taxon>
        <taxon>Fibrobacterales</taxon>
        <taxon>Fibrobacteraceae</taxon>
        <taxon>Hallerella</taxon>
    </lineage>
</organism>
<feature type="signal peptide" evidence="1">
    <location>
        <begin position="1"/>
        <end position="25"/>
    </location>
</feature>
<name>A0A2M9A7B1_9BACT</name>
<sequence>MEIFGRKGKFFLAAEIALCASQALASETSAFIGTKISAGFYGAPKASVFATDTVDHFSSSWLALQIPLETGRQYEQTIEPFFSLFIGGTYEDFSIYFDFPLRKDIEAWYEDDLATNTTIVPDNLDINVPTNAYAKWDYGVGFVQAGRFKPELGPSPNSLTLGGAPYHDAFLWKFCPGFLRYDFFLSSLNAHLHGTPDVVGGKVDSTTEVWKQANLQIDNQRKRQYTDPYKTLVYHRLGVDFKHFWFYVIEQSVIGGKQVEFRTLNPFMFWHNNYATGYTKSNATLELGLRPNRWANFYYQLAIDEVKSPVGETGENSNRGITSHMVGYNQQVKTERYGDFNFRLDAVLTDPAAGNERLPLLKYTSRRMYRSNYRDQSDADFADMFFVDYPLGYRRGPDAKDLWFTVDWLYGRHSLALELAWLRQGDKDLTTDYDVALQSKRTLSGIVERQYVADLTYGIVLWKGFAAKLGGGIRRYKNLDHISGENGYDLWGIAGISWDFRYKKIF</sequence>
<evidence type="ECO:0008006" key="4">
    <source>
        <dbReference type="Google" id="ProtNLM"/>
    </source>
</evidence>
<evidence type="ECO:0000313" key="2">
    <source>
        <dbReference type="EMBL" id="PJJ41610.1"/>
    </source>
</evidence>
<proteinExistence type="predicted"/>
<evidence type="ECO:0000313" key="3">
    <source>
        <dbReference type="Proteomes" id="UP000231134"/>
    </source>
</evidence>
<keyword evidence="1" id="KW-0732">Signal</keyword>
<dbReference type="RefSeq" id="WP_100425561.1">
    <property type="nucleotide sequence ID" value="NZ_PGEX01000001.1"/>
</dbReference>